<dbReference type="EMBL" id="JAMQCR010000001">
    <property type="protein sequence ID" value="MCM2532374.1"/>
    <property type="molecule type" value="Genomic_DNA"/>
</dbReference>
<comment type="caution">
    <text evidence="1">The sequence shown here is derived from an EMBL/GenBank/DDBJ whole genome shotgun (WGS) entry which is preliminary data.</text>
</comment>
<name>A0ABT0WA38_9BACI</name>
<dbReference type="Pfam" id="PF13076">
    <property type="entry name" value="Fur_reg_FbpA"/>
    <property type="match status" value="1"/>
</dbReference>
<organism evidence="1 2">
    <name type="scientific">Neobacillus pocheonensis</name>
    <dbReference type="NCBI Taxonomy" id="363869"/>
    <lineage>
        <taxon>Bacteria</taxon>
        <taxon>Bacillati</taxon>
        <taxon>Bacillota</taxon>
        <taxon>Bacilli</taxon>
        <taxon>Bacillales</taxon>
        <taxon>Bacillaceae</taxon>
        <taxon>Neobacillus</taxon>
    </lineage>
</organism>
<protein>
    <submittedName>
        <fullName evidence="1">Fur-regulated basic protein FbpA</fullName>
    </submittedName>
</protein>
<keyword evidence="2" id="KW-1185">Reference proteome</keyword>
<accession>A0ABT0WA38</accession>
<proteinExistence type="predicted"/>
<gene>
    <name evidence="1" type="ORF">NDK43_08205</name>
</gene>
<dbReference type="InterPro" id="IPR025072">
    <property type="entry name" value="Fur_reg_FbpA"/>
</dbReference>
<evidence type="ECO:0000313" key="1">
    <source>
        <dbReference type="EMBL" id="MCM2532374.1"/>
    </source>
</evidence>
<sequence>MFSVYKKEDKHLFELSLTELENEYRNFKLYSHPHSELGSIQWTSKESKNKSC</sequence>
<reference evidence="1 2" key="1">
    <citation type="submission" date="2022-06" db="EMBL/GenBank/DDBJ databases">
        <authorList>
            <person name="Jeon C.O."/>
        </authorList>
    </citation>
    <scope>NUCLEOTIDE SEQUENCE [LARGE SCALE GENOMIC DNA]</scope>
    <source>
        <strain evidence="1 2">KCTC 13943</strain>
    </source>
</reference>
<dbReference type="Proteomes" id="UP001523262">
    <property type="component" value="Unassembled WGS sequence"/>
</dbReference>
<evidence type="ECO:0000313" key="2">
    <source>
        <dbReference type="Proteomes" id="UP001523262"/>
    </source>
</evidence>